<feature type="compositionally biased region" description="Gly residues" evidence="1">
    <location>
        <begin position="142"/>
        <end position="181"/>
    </location>
</feature>
<dbReference type="Proteomes" id="UP000438448">
    <property type="component" value="Unassembled WGS sequence"/>
</dbReference>
<dbReference type="OrthoDB" id="4540215at2"/>
<dbReference type="Pfam" id="PF09203">
    <property type="entry name" value="MspA"/>
    <property type="match status" value="1"/>
</dbReference>
<organism evidence="2 3">
    <name type="scientific">Nocardia macrotermitis</name>
    <dbReference type="NCBI Taxonomy" id="2585198"/>
    <lineage>
        <taxon>Bacteria</taxon>
        <taxon>Bacillati</taxon>
        <taxon>Actinomycetota</taxon>
        <taxon>Actinomycetes</taxon>
        <taxon>Mycobacteriales</taxon>
        <taxon>Nocardiaceae</taxon>
        <taxon>Nocardia</taxon>
    </lineage>
</organism>
<proteinExistence type="predicted"/>
<sequence length="277" mass="26497">MNASAATTSGGRAVRGVLGSAVVAGVCVPLVLGVGGQAAADTHLPLPDGHASYTTHDGVTVHVDRTGESATISGSMAASPLSRNAMVSAVAAVQVTAPGGVKVTGGRIETGYLVGCQIDLGSAVHANGSGNTADQTNSQSGNAGGEQDGGGGASQGGDSSGGGGGGGGNGGGGGGGGGGDGLSISPGDSGVGITSSGVTPYADPSMSIKLKPGKVASKVIQVYNFTGTSGTTQYVDHTISLDGCAGYAEARAYTTVVLHDNVMDSTETLWGKPFSLG</sequence>
<evidence type="ECO:0000313" key="3">
    <source>
        <dbReference type="Proteomes" id="UP000438448"/>
    </source>
</evidence>
<name>A0A7K0D3V1_9NOCA</name>
<keyword evidence="3" id="KW-1185">Reference proteome</keyword>
<dbReference type="InterPro" id="IPR015286">
    <property type="entry name" value="Porin_fam_mycobact-type"/>
</dbReference>
<reference evidence="2 3" key="1">
    <citation type="submission" date="2019-10" db="EMBL/GenBank/DDBJ databases">
        <title>Nocardia macrotermitis sp. nov. and Nocardia aurantia sp. nov., isolated from the gut of fungus growing-termite Macrotermes natalensis.</title>
        <authorList>
            <person name="Benndorf R."/>
            <person name="Schwitalla J."/>
            <person name="Martin K."/>
            <person name="De Beer W."/>
            <person name="Kaster A.-K."/>
            <person name="Vollmers J."/>
            <person name="Poulsen M."/>
            <person name="Beemelmanns C."/>
        </authorList>
    </citation>
    <scope>NUCLEOTIDE SEQUENCE [LARGE SCALE GENOMIC DNA]</scope>
    <source>
        <strain evidence="2 3">RB20</strain>
    </source>
</reference>
<dbReference type="EMBL" id="WEGK01000007">
    <property type="protein sequence ID" value="MQY20415.1"/>
    <property type="molecule type" value="Genomic_DNA"/>
</dbReference>
<evidence type="ECO:0000256" key="1">
    <source>
        <dbReference type="SAM" id="MobiDB-lite"/>
    </source>
</evidence>
<feature type="region of interest" description="Disordered" evidence="1">
    <location>
        <begin position="127"/>
        <end position="190"/>
    </location>
</feature>
<evidence type="ECO:0008006" key="4">
    <source>
        <dbReference type="Google" id="ProtNLM"/>
    </source>
</evidence>
<dbReference type="AlphaFoldDB" id="A0A7K0D3V1"/>
<comment type="caution">
    <text evidence="2">The sequence shown here is derived from an EMBL/GenBank/DDBJ whole genome shotgun (WGS) entry which is preliminary data.</text>
</comment>
<accession>A0A7K0D3V1</accession>
<gene>
    <name evidence="2" type="ORF">NRB20_35200</name>
</gene>
<evidence type="ECO:0000313" key="2">
    <source>
        <dbReference type="EMBL" id="MQY20415.1"/>
    </source>
</evidence>
<protein>
    <recommendedName>
        <fullName evidence="4">MspA protein</fullName>
    </recommendedName>
</protein>
<dbReference type="Gene3D" id="2.60.40.1650">
    <property type="entry name" value="Porin MspA (Ig-like beta-sandwich domain)"/>
    <property type="match status" value="2"/>
</dbReference>
<feature type="compositionally biased region" description="Polar residues" evidence="1">
    <location>
        <begin position="128"/>
        <end position="139"/>
    </location>
</feature>